<evidence type="ECO:0000259" key="2">
    <source>
        <dbReference type="Pfam" id="PF22150"/>
    </source>
</evidence>
<proteinExistence type="predicted"/>
<evidence type="ECO:0000256" key="1">
    <source>
        <dbReference type="SAM" id="Phobius"/>
    </source>
</evidence>
<name>A0A4V6N2J8_9GAMM</name>
<reference evidence="3 4" key="1">
    <citation type="submission" date="2019-02" db="EMBL/GenBank/DDBJ databases">
        <title>High diversity of culturable Acinetobacter species in natural soil and water ecosystems.</title>
        <authorList>
            <person name="Radolfova-Krizova L."/>
            <person name="Nemec A."/>
        </authorList>
    </citation>
    <scope>NUCLEOTIDE SEQUENCE [LARGE SCALE GENOMIC DNA]</scope>
    <source>
        <strain evidence="3 4">ANC 4281</strain>
    </source>
</reference>
<keyword evidence="1" id="KW-0812">Transmembrane</keyword>
<evidence type="ECO:0000313" key="3">
    <source>
        <dbReference type="EMBL" id="TCB60665.1"/>
    </source>
</evidence>
<dbReference type="InterPro" id="IPR054402">
    <property type="entry name" value="Tt1218-like_dom"/>
</dbReference>
<accession>A0A4V6N2J8</accession>
<dbReference type="EMBL" id="SJOA01000004">
    <property type="protein sequence ID" value="TCB60665.1"/>
    <property type="molecule type" value="Genomic_DNA"/>
</dbReference>
<organism evidence="3 4">
    <name type="scientific">Acinetobacter terrae</name>
    <dbReference type="NCBI Taxonomy" id="2731247"/>
    <lineage>
        <taxon>Bacteria</taxon>
        <taxon>Pseudomonadati</taxon>
        <taxon>Pseudomonadota</taxon>
        <taxon>Gammaproteobacteria</taxon>
        <taxon>Moraxellales</taxon>
        <taxon>Moraxellaceae</taxon>
        <taxon>Acinetobacter</taxon>
        <taxon>Acinetobacter Taxon 24</taxon>
    </lineage>
</organism>
<evidence type="ECO:0000313" key="4">
    <source>
        <dbReference type="Proteomes" id="UP000291380"/>
    </source>
</evidence>
<dbReference type="OrthoDB" id="6658593at2"/>
<feature type="domain" description="Type IV pilin Tt1218-like" evidence="2">
    <location>
        <begin position="33"/>
        <end position="104"/>
    </location>
</feature>
<feature type="transmembrane region" description="Helical" evidence="1">
    <location>
        <begin position="12"/>
        <end position="34"/>
    </location>
</feature>
<dbReference type="AlphaFoldDB" id="A0A4V6N2J8"/>
<dbReference type="NCBIfam" id="TIGR02532">
    <property type="entry name" value="IV_pilin_GFxxxE"/>
    <property type="match status" value="1"/>
</dbReference>
<protein>
    <submittedName>
        <fullName evidence="3">Type IV pilus modification protein PilV</fullName>
    </submittedName>
</protein>
<dbReference type="InterPro" id="IPR013362">
    <property type="entry name" value="Pilus_4_PilV"/>
</dbReference>
<dbReference type="NCBIfam" id="TIGR02523">
    <property type="entry name" value="type_IV_pilV"/>
    <property type="match status" value="1"/>
</dbReference>
<dbReference type="InterPro" id="IPR012902">
    <property type="entry name" value="N_methyl_site"/>
</dbReference>
<dbReference type="Proteomes" id="UP000291380">
    <property type="component" value="Unassembled WGS sequence"/>
</dbReference>
<comment type="caution">
    <text evidence="3">The sequence shown here is derived from an EMBL/GenBank/DDBJ whole genome shotgun (WGS) entry which is preliminary data.</text>
</comment>
<dbReference type="Pfam" id="PF22150">
    <property type="entry name" value="Tt1218-like"/>
    <property type="match status" value="1"/>
</dbReference>
<gene>
    <name evidence="3" type="primary">pilV</name>
    <name evidence="3" type="ORF">E0H85_05165</name>
</gene>
<keyword evidence="1" id="KW-0472">Membrane</keyword>
<keyword evidence="1" id="KW-1133">Transmembrane helix</keyword>
<dbReference type="Pfam" id="PF07963">
    <property type="entry name" value="N_methyl"/>
    <property type="match status" value="1"/>
</dbReference>
<sequence>MLMKKISAQKGVGLIEILVALLILAVGILGFVALQYRAVEATSEAINRVQAMNIARDLAERIRANRDALTTYQTQIQTATNQTNFATNCITSACNGTVLADFDVSQVVNKASGLGMTMNMRTCSGNHDGRNCIYVAWGDTSATDGTGTGDCTNGAAYNSASSCVIMETY</sequence>